<comment type="caution">
    <text evidence="2">The sequence shown here is derived from an EMBL/GenBank/DDBJ whole genome shotgun (WGS) entry which is preliminary data.</text>
</comment>
<dbReference type="AlphaFoldDB" id="A0A147K0M7"/>
<keyword evidence="1" id="KW-0812">Transmembrane</keyword>
<dbReference type="EMBL" id="LQMQ01000007">
    <property type="protein sequence ID" value="KUO42389.1"/>
    <property type="molecule type" value="Genomic_DNA"/>
</dbReference>
<protein>
    <submittedName>
        <fullName evidence="2">Uncharacterized protein</fullName>
    </submittedName>
</protein>
<organism evidence="2 3">
    <name type="scientific">Hadarchaeum yellowstonense</name>
    <dbReference type="NCBI Taxonomy" id="1776334"/>
    <lineage>
        <taxon>Archaea</taxon>
        <taxon>Methanobacteriati</taxon>
        <taxon>Candidatus Hadarchaeota</taxon>
        <taxon>Candidatus Hadarchaeia</taxon>
        <taxon>Candidatus Hadarchaeales</taxon>
        <taxon>Candidatus Hadarchaeaceae</taxon>
        <taxon>Candidatus Hadarchaeum</taxon>
    </lineage>
</organism>
<evidence type="ECO:0000313" key="3">
    <source>
        <dbReference type="Proteomes" id="UP000074294"/>
    </source>
</evidence>
<gene>
    <name evidence="2" type="ORF">APZ16_02845</name>
</gene>
<dbReference type="STRING" id="1776334.APZ16_02845"/>
<name>A0A147K0M7_HADYE</name>
<reference evidence="2 3" key="1">
    <citation type="journal article" date="2016" name="Nat. Microbiol.">
        <title>Genomic inference of the metabolism of cosmopolitan subsurface Archaea, Hadesarchaea.</title>
        <authorList>
            <person name="Baker B.J."/>
            <person name="Saw J.H."/>
            <person name="Lind A.E."/>
            <person name="Lazar C.S."/>
            <person name="Hinrichs K.-U."/>
            <person name="Teske A.P."/>
            <person name="Ettema T.J."/>
        </authorList>
    </citation>
    <scope>NUCLEOTIDE SEQUENCE [LARGE SCALE GENOMIC DNA]</scope>
</reference>
<keyword evidence="1" id="KW-1133">Transmembrane helix</keyword>
<evidence type="ECO:0000256" key="1">
    <source>
        <dbReference type="SAM" id="Phobius"/>
    </source>
</evidence>
<sequence length="121" mass="13218">MESLDYLAMVILAAIFIGLGFTLYYNYQRGAAEREFEATAQLLADRIKAMAQQDVGTTEYLEIFVPASCELSFFDNMVSIRIGSSSRNFPVGISVSGSVPSGQKVKLLLQRLDGGIHVSTT</sequence>
<evidence type="ECO:0000313" key="2">
    <source>
        <dbReference type="EMBL" id="KUO42389.1"/>
    </source>
</evidence>
<feature type="transmembrane region" description="Helical" evidence="1">
    <location>
        <begin position="6"/>
        <end position="27"/>
    </location>
</feature>
<accession>A0A147K0M7</accession>
<dbReference type="Proteomes" id="UP000074294">
    <property type="component" value="Unassembled WGS sequence"/>
</dbReference>
<proteinExistence type="predicted"/>
<keyword evidence="1" id="KW-0472">Membrane</keyword>